<dbReference type="GO" id="GO:0030001">
    <property type="term" value="P:metal ion transport"/>
    <property type="evidence" value="ECO:0007669"/>
    <property type="project" value="InterPro"/>
</dbReference>
<dbReference type="GO" id="GO:0046872">
    <property type="term" value="F:metal ion binding"/>
    <property type="evidence" value="ECO:0007669"/>
    <property type="project" value="UniProtKB-KW"/>
</dbReference>
<evidence type="ECO:0000313" key="6">
    <source>
        <dbReference type="Proteomes" id="UP000002730"/>
    </source>
</evidence>
<dbReference type="KEGG" id="ccb:Clocel_3027"/>
<gene>
    <name evidence="5" type="ordered locus">Clocel_3027</name>
</gene>
<proteinExistence type="predicted"/>
<dbReference type="STRING" id="573061.Clocel_3027"/>
<dbReference type="Pfam" id="PF01297">
    <property type="entry name" value="ZnuA"/>
    <property type="match status" value="1"/>
</dbReference>
<dbReference type="HOGENOM" id="CLU_905216_0_0_9"/>
<accession>D9STI3</accession>
<dbReference type="AlphaFoldDB" id="D9STI3"/>
<dbReference type="InterPro" id="IPR050492">
    <property type="entry name" value="Bact_metal-bind_prot9"/>
</dbReference>
<dbReference type="Gene3D" id="3.40.50.1980">
    <property type="entry name" value="Nitrogenase molybdenum iron protein domain"/>
    <property type="match status" value="1"/>
</dbReference>
<dbReference type="Proteomes" id="UP000002730">
    <property type="component" value="Chromosome"/>
</dbReference>
<dbReference type="PANTHER" id="PTHR42953:SF1">
    <property type="entry name" value="METAL-BINDING PROTEIN HI_0362-RELATED"/>
    <property type="match status" value="1"/>
</dbReference>
<dbReference type="GO" id="GO:0030313">
    <property type="term" value="C:cell envelope"/>
    <property type="evidence" value="ECO:0007669"/>
    <property type="project" value="UniProtKB-SubCell"/>
</dbReference>
<evidence type="ECO:0000313" key="5">
    <source>
        <dbReference type="EMBL" id="ADL52717.1"/>
    </source>
</evidence>
<dbReference type="InterPro" id="IPR006127">
    <property type="entry name" value="ZnuA-like"/>
</dbReference>
<evidence type="ECO:0000256" key="3">
    <source>
        <dbReference type="ARBA" id="ARBA00022723"/>
    </source>
</evidence>
<reference evidence="5 6" key="1">
    <citation type="submission" date="2010-08" db="EMBL/GenBank/DDBJ databases">
        <title>Complete sequence of Clostridium cellulovorans 743B.</title>
        <authorList>
            <consortium name="US DOE Joint Genome Institute"/>
            <person name="Lucas S."/>
            <person name="Copeland A."/>
            <person name="Lapidus A."/>
            <person name="Cheng J.-F."/>
            <person name="Bruce D."/>
            <person name="Goodwin L."/>
            <person name="Pitluck S."/>
            <person name="Chertkov O."/>
            <person name="Detter J.C."/>
            <person name="Han C."/>
            <person name="Tapia R."/>
            <person name="Land M."/>
            <person name="Hauser L."/>
            <person name="Chang Y.-J."/>
            <person name="Jeffries C."/>
            <person name="Kyrpides N."/>
            <person name="Ivanova N."/>
            <person name="Mikhailova N."/>
            <person name="Hemme C.L."/>
            <person name="Woyke T."/>
        </authorList>
    </citation>
    <scope>NUCLEOTIDE SEQUENCE [LARGE SCALE GENOMIC DNA]</scope>
    <source>
        <strain evidence="6">ATCC 35296 / DSM 3052 / OCM 3 / 743B</strain>
    </source>
</reference>
<name>D9STI3_CLOC7</name>
<keyword evidence="6" id="KW-1185">Reference proteome</keyword>
<dbReference type="OrthoDB" id="1929331at2"/>
<keyword evidence="3" id="KW-0479">Metal-binding</keyword>
<evidence type="ECO:0000256" key="4">
    <source>
        <dbReference type="ARBA" id="ARBA00022729"/>
    </source>
</evidence>
<organism evidence="5 6">
    <name type="scientific">Clostridium cellulovorans (strain ATCC 35296 / DSM 3052 / OCM 3 / 743B)</name>
    <dbReference type="NCBI Taxonomy" id="573061"/>
    <lineage>
        <taxon>Bacteria</taxon>
        <taxon>Bacillati</taxon>
        <taxon>Bacillota</taxon>
        <taxon>Clostridia</taxon>
        <taxon>Eubacteriales</taxon>
        <taxon>Clostridiaceae</taxon>
        <taxon>Clostridium</taxon>
    </lineage>
</organism>
<evidence type="ECO:0000256" key="2">
    <source>
        <dbReference type="ARBA" id="ARBA00022448"/>
    </source>
</evidence>
<sequence length="306" mass="35302">MKRILALAIALVICTCLYGCKRNTVEVETGITYEDKQPVLDIMTTNNISKNLVRYITKDRHDIESIFYDDVPHTDFKYTEDTISNISSKDLFFYLGSAYEPWSDSLIPKIELKNLGCINISRGIKLQSYNDTLTVQGTTYSDNPYFYYSLSNLRTILFNIKISIEEKDPKNRSFYEDNFNDSMKAIDALADDINKNSSKLKNITVVLSTDQMEYYFKELGLNILKVPYENISESDVNKINESLNKNKKDGKVIIWIYSEENEHKIYDEIIRNNNIGMLKLQIGEDNIIESMKESFSKITGFSDKAS</sequence>
<evidence type="ECO:0000256" key="1">
    <source>
        <dbReference type="ARBA" id="ARBA00004196"/>
    </source>
</evidence>
<keyword evidence="4" id="KW-0732">Signal</keyword>
<dbReference type="eggNOG" id="COG0803">
    <property type="taxonomic scope" value="Bacteria"/>
</dbReference>
<dbReference type="SUPFAM" id="SSF53807">
    <property type="entry name" value="Helical backbone' metal receptor"/>
    <property type="match status" value="1"/>
</dbReference>
<protein>
    <submittedName>
        <fullName evidence="5">Periplasmic solute binding protein</fullName>
    </submittedName>
</protein>
<dbReference type="PANTHER" id="PTHR42953">
    <property type="entry name" value="HIGH-AFFINITY ZINC UPTAKE SYSTEM PROTEIN ZNUA-RELATED"/>
    <property type="match status" value="1"/>
</dbReference>
<comment type="subcellular location">
    <subcellularLocation>
        <location evidence="1">Cell envelope</location>
    </subcellularLocation>
</comment>
<keyword evidence="2" id="KW-0813">Transport</keyword>
<dbReference type="EMBL" id="CP002160">
    <property type="protein sequence ID" value="ADL52717.1"/>
    <property type="molecule type" value="Genomic_DNA"/>
</dbReference>